<keyword evidence="3" id="KW-1185">Reference proteome</keyword>
<dbReference type="OrthoDB" id="462409at2"/>
<evidence type="ECO:0000313" key="2">
    <source>
        <dbReference type="EMBL" id="ERT08050.1"/>
    </source>
</evidence>
<evidence type="ECO:0000256" key="1">
    <source>
        <dbReference type="SAM" id="Phobius"/>
    </source>
</evidence>
<evidence type="ECO:0008006" key="4">
    <source>
        <dbReference type="Google" id="ProtNLM"/>
    </source>
</evidence>
<organism evidence="2 3">
    <name type="scientific">Lyngbya aestuarii BL J</name>
    <dbReference type="NCBI Taxonomy" id="1348334"/>
    <lineage>
        <taxon>Bacteria</taxon>
        <taxon>Bacillati</taxon>
        <taxon>Cyanobacteriota</taxon>
        <taxon>Cyanophyceae</taxon>
        <taxon>Oscillatoriophycideae</taxon>
        <taxon>Oscillatoriales</taxon>
        <taxon>Microcoleaceae</taxon>
        <taxon>Lyngbya</taxon>
    </lineage>
</organism>
<keyword evidence="1" id="KW-0812">Transmembrane</keyword>
<dbReference type="AlphaFoldDB" id="U7QLS0"/>
<feature type="transmembrane region" description="Helical" evidence="1">
    <location>
        <begin position="12"/>
        <end position="33"/>
    </location>
</feature>
<dbReference type="Proteomes" id="UP000017127">
    <property type="component" value="Unassembled WGS sequence"/>
</dbReference>
<dbReference type="InterPro" id="IPR030917">
    <property type="entry name" value="Cyanoexo_CrtB_assoc"/>
</dbReference>
<dbReference type="EMBL" id="AUZM01000015">
    <property type="protein sequence ID" value="ERT08050.1"/>
    <property type="molecule type" value="Genomic_DNA"/>
</dbReference>
<protein>
    <recommendedName>
        <fullName evidence="4">Cyanoexosortase B system-associated protein</fullName>
    </recommendedName>
</protein>
<proteinExistence type="predicted"/>
<keyword evidence="1" id="KW-0472">Membrane</keyword>
<reference evidence="2 3" key="1">
    <citation type="journal article" date="2013" name="Front. Microbiol.">
        <title>Comparative genomic analyses of the cyanobacterium, Lyngbya aestuarii BL J, a powerful hydrogen producer.</title>
        <authorList>
            <person name="Kothari A."/>
            <person name="Vaughn M."/>
            <person name="Garcia-Pichel F."/>
        </authorList>
    </citation>
    <scope>NUCLEOTIDE SEQUENCE [LARGE SCALE GENOMIC DNA]</scope>
    <source>
        <strain evidence="2 3">BL J</strain>
    </source>
</reference>
<gene>
    <name evidence="2" type="ORF">M595_2001</name>
</gene>
<name>U7QLS0_9CYAN</name>
<sequence length="264" mass="30429">MVAQAKLPPQWAKITALGLMLLLLIFAAIPGYFTGKWTWADQPQLQTLAQLQQVRKQGLDLAGWTTLEHKLMKIRGQEWLIQTVEQNNQTAILLMLVQKYYKDRPQIEWMDINGFQQWKTDSHRRLRLTVEPSENGLSSTKFTTQFFRSWTQAVNPLLSLLWKDCTSDQLCDFYQKQRLKQTYAVTQWYAWPDGGSPAASHWFMADRLAQLSQQRAPWVAVNVLIPIEPLGNIGEVEDFSRSLSQSIQAELIAEAFTLNDSEKN</sequence>
<evidence type="ECO:0000313" key="3">
    <source>
        <dbReference type="Proteomes" id="UP000017127"/>
    </source>
</evidence>
<dbReference type="RefSeq" id="WP_023065813.1">
    <property type="nucleotide sequence ID" value="NZ_AUZM01000015.1"/>
</dbReference>
<comment type="caution">
    <text evidence="2">The sequence shown here is derived from an EMBL/GenBank/DDBJ whole genome shotgun (WGS) entry which is preliminary data.</text>
</comment>
<dbReference type="NCBIfam" id="TIGR04533">
    <property type="entry name" value="cyanosortB_assc"/>
    <property type="match status" value="2"/>
</dbReference>
<keyword evidence="1" id="KW-1133">Transmembrane helix</keyword>
<accession>U7QLS0</accession>